<dbReference type="GeneID" id="55813897"/>
<evidence type="ECO:0000313" key="3">
    <source>
        <dbReference type="Proteomes" id="UP000325665"/>
    </source>
</evidence>
<dbReference type="Proteomes" id="UP000325665">
    <property type="component" value="Segment"/>
</dbReference>
<protein>
    <recommendedName>
        <fullName evidence="1">DNA-binding phage zinc finger domain-containing protein</fullName>
    </recommendedName>
</protein>
<dbReference type="Pfam" id="PF24623">
    <property type="entry name" value="Phage_zn_bind_8"/>
    <property type="match status" value="1"/>
</dbReference>
<dbReference type="InterPro" id="IPR056911">
    <property type="entry name" value="Phage_Znf_bind_put"/>
</dbReference>
<dbReference type="EMBL" id="MN234234">
    <property type="protein sequence ID" value="QFG14853.1"/>
    <property type="molecule type" value="Genomic_DNA"/>
</dbReference>
<accession>A0A5J6TVL5</accession>
<dbReference type="KEGG" id="vg:55813897"/>
<reference evidence="2 3" key="1">
    <citation type="submission" date="2019-07" db="EMBL/GenBank/DDBJ databases">
        <authorList>
            <person name="Roscher J.E."/>
            <person name="Stoner T.H."/>
            <person name="Garlena R.A."/>
            <person name="Russell D.A."/>
            <person name="Pope W.H."/>
            <person name="Jacobs-Sera D."/>
            <person name="Hatfull G.F."/>
        </authorList>
    </citation>
    <scope>NUCLEOTIDE SEQUENCE [LARGE SCALE GENOMIC DNA]</scope>
</reference>
<organism evidence="2 3">
    <name type="scientific">Arthrobacter phage Lymara</name>
    <dbReference type="NCBI Taxonomy" id="2599828"/>
    <lineage>
        <taxon>Viruses</taxon>
        <taxon>Duplodnaviria</taxon>
        <taxon>Heunggongvirae</taxon>
        <taxon>Uroviricota</taxon>
        <taxon>Caudoviricetes</taxon>
        <taxon>Klausavirus</taxon>
        <taxon>Klausavirus lymara</taxon>
    </lineage>
</organism>
<evidence type="ECO:0000313" key="2">
    <source>
        <dbReference type="EMBL" id="QFG14853.1"/>
    </source>
</evidence>
<feature type="domain" description="DNA-binding phage zinc finger" evidence="1">
    <location>
        <begin position="46"/>
        <end position="89"/>
    </location>
</feature>
<evidence type="ECO:0000259" key="1">
    <source>
        <dbReference type="Pfam" id="PF24623"/>
    </source>
</evidence>
<sequence length="128" mass="13686">MPDLNNAAIALLAAASWATAETHTTSQVLDDATHFRSWLDEQDANYQASQRIKCPTCSAAPGNVCRDQWNGVRNMPHPDRINAAAATPTRGPLSVACVYCKVGIGEPCQASSGFVIDGFHTSREQAAQ</sequence>
<proteinExistence type="predicted"/>
<gene>
    <name evidence="2" type="primary">52</name>
    <name evidence="2" type="ORF">SEA_LYMARA_52</name>
</gene>
<keyword evidence="3" id="KW-1185">Reference proteome</keyword>
<dbReference type="RefSeq" id="YP_009884537.1">
    <property type="nucleotide sequence ID" value="NC_049471.1"/>
</dbReference>
<name>A0A5J6TVL5_9CAUD</name>